<evidence type="ECO:0000256" key="2">
    <source>
        <dbReference type="ARBA" id="ARBA00022448"/>
    </source>
</evidence>
<dbReference type="PANTHER" id="PTHR30193">
    <property type="entry name" value="ABC TRANSPORTER PERMEASE PROTEIN"/>
    <property type="match status" value="1"/>
</dbReference>
<sequence>MKRLKYPLYFSYPAIVVFMLFFIAPTIIGIYYSFTDWNINADTVKFIGFDNYAELFHEPRLKQAFINTLIFAAAVTVLQNGAGLALALILNEKLKTRNILRTIFFLPYVIAPLVIGYIFRAIYHPSMGLSINSSTWSGWIS</sequence>
<feature type="domain" description="ABC transmembrane type-1" evidence="8">
    <location>
        <begin position="65"/>
        <end position="141"/>
    </location>
</feature>
<evidence type="ECO:0000259" key="8">
    <source>
        <dbReference type="PROSITE" id="PS50928"/>
    </source>
</evidence>
<keyword evidence="3" id="KW-1003">Cell membrane</keyword>
<comment type="caution">
    <text evidence="9">The sequence shown here is derived from an EMBL/GenBank/DDBJ whole genome shotgun (WGS) entry which is preliminary data.</text>
</comment>
<evidence type="ECO:0000256" key="3">
    <source>
        <dbReference type="ARBA" id="ARBA00022475"/>
    </source>
</evidence>
<dbReference type="GO" id="GO:0055085">
    <property type="term" value="P:transmembrane transport"/>
    <property type="evidence" value="ECO:0007669"/>
    <property type="project" value="InterPro"/>
</dbReference>
<keyword evidence="10" id="KW-1185">Reference proteome</keyword>
<keyword evidence="4 7" id="KW-0812">Transmembrane</keyword>
<comment type="subcellular location">
    <subcellularLocation>
        <location evidence="1">Cell membrane</location>
        <topology evidence="1">Multi-pass membrane protein</topology>
    </subcellularLocation>
</comment>
<name>A0A398CD82_9BACL</name>
<gene>
    <name evidence="9" type="ORF">D3H35_28565</name>
</gene>
<dbReference type="InterPro" id="IPR000515">
    <property type="entry name" value="MetI-like"/>
</dbReference>
<dbReference type="SUPFAM" id="SSF161098">
    <property type="entry name" value="MetI-like"/>
    <property type="match status" value="1"/>
</dbReference>
<dbReference type="Proteomes" id="UP000266340">
    <property type="component" value="Unassembled WGS sequence"/>
</dbReference>
<protein>
    <submittedName>
        <fullName evidence="9">Sugar ABC transporter permease</fullName>
    </submittedName>
</protein>
<dbReference type="EMBL" id="QXJM01000056">
    <property type="protein sequence ID" value="RIE00375.1"/>
    <property type="molecule type" value="Genomic_DNA"/>
</dbReference>
<dbReference type="PROSITE" id="PS50928">
    <property type="entry name" value="ABC_TM1"/>
    <property type="match status" value="1"/>
</dbReference>
<evidence type="ECO:0000256" key="7">
    <source>
        <dbReference type="SAM" id="Phobius"/>
    </source>
</evidence>
<accession>A0A398CD82</accession>
<evidence type="ECO:0000313" key="9">
    <source>
        <dbReference type="EMBL" id="RIE00375.1"/>
    </source>
</evidence>
<feature type="transmembrane region" description="Helical" evidence="7">
    <location>
        <begin position="102"/>
        <end position="123"/>
    </location>
</feature>
<evidence type="ECO:0000313" key="10">
    <source>
        <dbReference type="Proteomes" id="UP000266340"/>
    </source>
</evidence>
<dbReference type="PANTHER" id="PTHR30193:SF37">
    <property type="entry name" value="INNER MEMBRANE ABC TRANSPORTER PERMEASE PROTEIN YCJO"/>
    <property type="match status" value="1"/>
</dbReference>
<evidence type="ECO:0000256" key="1">
    <source>
        <dbReference type="ARBA" id="ARBA00004651"/>
    </source>
</evidence>
<keyword evidence="6 7" id="KW-0472">Membrane</keyword>
<dbReference type="InterPro" id="IPR051393">
    <property type="entry name" value="ABC_transporter_permease"/>
</dbReference>
<reference evidence="9 10" key="1">
    <citation type="submission" date="2018-09" db="EMBL/GenBank/DDBJ databases">
        <title>Cohnella cavernae sp. nov., isolated from a karst cave.</title>
        <authorList>
            <person name="Zhu H."/>
        </authorList>
    </citation>
    <scope>NUCLEOTIDE SEQUENCE [LARGE SCALE GENOMIC DNA]</scope>
    <source>
        <strain evidence="9 10">K2E09-144</strain>
    </source>
</reference>
<dbReference type="GO" id="GO:0005886">
    <property type="term" value="C:plasma membrane"/>
    <property type="evidence" value="ECO:0007669"/>
    <property type="project" value="UniProtKB-SubCell"/>
</dbReference>
<feature type="transmembrane region" description="Helical" evidence="7">
    <location>
        <begin position="12"/>
        <end position="34"/>
    </location>
</feature>
<feature type="transmembrane region" description="Helical" evidence="7">
    <location>
        <begin position="64"/>
        <end position="90"/>
    </location>
</feature>
<evidence type="ECO:0000256" key="4">
    <source>
        <dbReference type="ARBA" id="ARBA00022692"/>
    </source>
</evidence>
<dbReference type="RefSeq" id="WP_119152493.1">
    <property type="nucleotide sequence ID" value="NZ_QXJM01000056.1"/>
</dbReference>
<dbReference type="AlphaFoldDB" id="A0A398CD82"/>
<evidence type="ECO:0000256" key="6">
    <source>
        <dbReference type="ARBA" id="ARBA00023136"/>
    </source>
</evidence>
<dbReference type="Gene3D" id="1.10.3720.10">
    <property type="entry name" value="MetI-like"/>
    <property type="match status" value="1"/>
</dbReference>
<organism evidence="9 10">
    <name type="scientific">Cohnella faecalis</name>
    <dbReference type="NCBI Taxonomy" id="2315694"/>
    <lineage>
        <taxon>Bacteria</taxon>
        <taxon>Bacillati</taxon>
        <taxon>Bacillota</taxon>
        <taxon>Bacilli</taxon>
        <taxon>Bacillales</taxon>
        <taxon>Paenibacillaceae</taxon>
        <taxon>Cohnella</taxon>
    </lineage>
</organism>
<dbReference type="InterPro" id="IPR035906">
    <property type="entry name" value="MetI-like_sf"/>
</dbReference>
<proteinExistence type="predicted"/>
<keyword evidence="2" id="KW-0813">Transport</keyword>
<keyword evidence="5 7" id="KW-1133">Transmembrane helix</keyword>
<evidence type="ECO:0000256" key="5">
    <source>
        <dbReference type="ARBA" id="ARBA00022989"/>
    </source>
</evidence>
<dbReference type="OrthoDB" id="9786413at2"/>